<dbReference type="GO" id="GO:0005829">
    <property type="term" value="C:cytosol"/>
    <property type="evidence" value="ECO:0007669"/>
    <property type="project" value="TreeGrafter"/>
</dbReference>
<gene>
    <name evidence="2" type="ORF">CVE23_20570</name>
</gene>
<dbReference type="Pfam" id="PF00702">
    <property type="entry name" value="Hydrolase"/>
    <property type="match status" value="1"/>
</dbReference>
<name>A0A2K8QST9_9GAMM</name>
<dbReference type="Proteomes" id="UP000231901">
    <property type="component" value="Chromosome"/>
</dbReference>
<dbReference type="GO" id="GO:0006281">
    <property type="term" value="P:DNA repair"/>
    <property type="evidence" value="ECO:0007669"/>
    <property type="project" value="TreeGrafter"/>
</dbReference>
<dbReference type="KEGG" id="dfn:CVE23_20570"/>
<dbReference type="InterPro" id="IPR050155">
    <property type="entry name" value="HAD-like_hydrolase_sf"/>
</dbReference>
<keyword evidence="1" id="KW-0479">Metal-binding</keyword>
<sequence>MNPELNWNEIDTVLLDMDGTLLDLAFDSYFWLQLVPESLSRQRNISLDQAQQLITAEYQAVRHTLNWYCFDYWSDRLGLDIYQMTSDIGHRARLRDDTTPFLHALRESGRRTILLTNAHPHSLSVKIAHTGLDRHLDLLLSTHTYGYPKEDQRLWRSVQAETGFNPARTLFVDDSEPILDAARTFGIRYCLGVSNPDSTSRQENRFRQHPSMNDYLALLPGIHQSVFVGNQECS</sequence>
<accession>A0A2K8QST9</accession>
<organism evidence="2 3">
    <name type="scientific">Dickeya fangzhongdai</name>
    <dbReference type="NCBI Taxonomy" id="1778540"/>
    <lineage>
        <taxon>Bacteria</taxon>
        <taxon>Pseudomonadati</taxon>
        <taxon>Pseudomonadota</taxon>
        <taxon>Gammaproteobacteria</taxon>
        <taxon>Enterobacterales</taxon>
        <taxon>Pectobacteriaceae</taxon>
        <taxon>Dickeya</taxon>
    </lineage>
</organism>
<dbReference type="GeneID" id="66566715"/>
<reference evidence="3" key="1">
    <citation type="journal article" date="2018" name="Genome Announc.">
        <title>Complete genome sequence of a Dickeya fangzhongdai type strain causing bleeding canker of pear tree trunks.</title>
        <authorList>
            <person name="Zhao Y."/>
            <person name="Tian Y."/>
            <person name="Li X."/>
            <person name="Hu B."/>
        </authorList>
    </citation>
    <scope>NUCLEOTIDE SEQUENCE [LARGE SCALE GENOMIC DNA]</scope>
    <source>
        <strain evidence="3">DSM 101947</strain>
    </source>
</reference>
<dbReference type="EMBL" id="CP025003">
    <property type="protein sequence ID" value="ATZ96155.1"/>
    <property type="molecule type" value="Genomic_DNA"/>
</dbReference>
<dbReference type="NCBIfam" id="TIGR01509">
    <property type="entry name" value="HAD-SF-IA-v3"/>
    <property type="match status" value="1"/>
</dbReference>
<dbReference type="NCBIfam" id="NF011564">
    <property type="entry name" value="PRK14988.1"/>
    <property type="match status" value="1"/>
</dbReference>
<evidence type="ECO:0000313" key="2">
    <source>
        <dbReference type="EMBL" id="ATZ96155.1"/>
    </source>
</evidence>
<dbReference type="GO" id="GO:0008967">
    <property type="term" value="F:phosphoglycolate phosphatase activity"/>
    <property type="evidence" value="ECO:0007669"/>
    <property type="project" value="TreeGrafter"/>
</dbReference>
<dbReference type="RefSeq" id="WP_100850245.1">
    <property type="nucleotide sequence ID" value="NZ_BMJF01000017.1"/>
</dbReference>
<dbReference type="GO" id="GO:0046872">
    <property type="term" value="F:metal ion binding"/>
    <property type="evidence" value="ECO:0007669"/>
    <property type="project" value="UniProtKB-KW"/>
</dbReference>
<dbReference type="AlphaFoldDB" id="A0A2K8QST9"/>
<evidence type="ECO:0000313" key="3">
    <source>
        <dbReference type="Proteomes" id="UP000231901"/>
    </source>
</evidence>
<dbReference type="CDD" id="cd01427">
    <property type="entry name" value="HAD_like"/>
    <property type="match status" value="1"/>
</dbReference>
<evidence type="ECO:0000256" key="1">
    <source>
        <dbReference type="ARBA" id="ARBA00022723"/>
    </source>
</evidence>
<dbReference type="SUPFAM" id="SSF56784">
    <property type="entry name" value="HAD-like"/>
    <property type="match status" value="1"/>
</dbReference>
<keyword evidence="3" id="KW-1185">Reference proteome</keyword>
<dbReference type="SFLD" id="SFLDS00003">
    <property type="entry name" value="Haloacid_Dehalogenase"/>
    <property type="match status" value="1"/>
</dbReference>
<dbReference type="SFLD" id="SFLDG01129">
    <property type="entry name" value="C1.5:_HAD__Beta-PGM__Phosphata"/>
    <property type="match status" value="1"/>
</dbReference>
<dbReference type="PANTHER" id="PTHR43434">
    <property type="entry name" value="PHOSPHOGLYCOLATE PHOSPHATASE"/>
    <property type="match status" value="1"/>
</dbReference>
<dbReference type="InterPro" id="IPR006439">
    <property type="entry name" value="HAD-SF_hydro_IA"/>
</dbReference>
<dbReference type="Gene3D" id="3.40.50.1000">
    <property type="entry name" value="HAD superfamily/HAD-like"/>
    <property type="match status" value="1"/>
</dbReference>
<proteinExistence type="predicted"/>
<dbReference type="PRINTS" id="PR00413">
    <property type="entry name" value="HADHALOGNASE"/>
</dbReference>
<dbReference type="PANTHER" id="PTHR43434:SF3">
    <property type="entry name" value="GMP_IMP NUCLEOTIDASE YRFG"/>
    <property type="match status" value="1"/>
</dbReference>
<dbReference type="InterPro" id="IPR023214">
    <property type="entry name" value="HAD_sf"/>
</dbReference>
<protein>
    <submittedName>
        <fullName evidence="2">GMP/IMP nucleotidase</fullName>
    </submittedName>
</protein>
<dbReference type="InterPro" id="IPR036412">
    <property type="entry name" value="HAD-like_sf"/>
</dbReference>